<evidence type="ECO:0000313" key="2">
    <source>
        <dbReference type="Proteomes" id="UP000284220"/>
    </source>
</evidence>
<proteinExistence type="predicted"/>
<dbReference type="RefSeq" id="WP_118197434.1">
    <property type="nucleotide sequence ID" value="NZ_QRHZ01000001.1"/>
</dbReference>
<reference evidence="1 2" key="1">
    <citation type="submission" date="2018-08" db="EMBL/GenBank/DDBJ databases">
        <title>A genome reference for cultivated species of the human gut microbiota.</title>
        <authorList>
            <person name="Zou Y."/>
            <person name="Xue W."/>
            <person name="Luo G."/>
        </authorList>
    </citation>
    <scope>NUCLEOTIDE SEQUENCE [LARGE SCALE GENOMIC DNA]</scope>
    <source>
        <strain evidence="1 2">AM22-9LB</strain>
    </source>
</reference>
<dbReference type="EMBL" id="QRHZ01000001">
    <property type="protein sequence ID" value="RHG20112.1"/>
    <property type="molecule type" value="Genomic_DNA"/>
</dbReference>
<evidence type="ECO:0000313" key="1">
    <source>
        <dbReference type="EMBL" id="RHG20112.1"/>
    </source>
</evidence>
<sequence length="119" mass="14186">MFNIGDKVFHIGNDYIPIDYVEILAKPDKEKLYYKIRSFDFGGTYGGFPDDLFYDRELASKKLKERELHRQKEITKNIKSVGDLLQMMYECMFCEEYTDYDKIMVARQKAKELCNIELK</sequence>
<name>A0A414SKJ9_9FIRM</name>
<protein>
    <submittedName>
        <fullName evidence="1">Uncharacterized protein</fullName>
    </submittedName>
</protein>
<organism evidence="1 2">
    <name type="scientific">Blautia obeum</name>
    <dbReference type="NCBI Taxonomy" id="40520"/>
    <lineage>
        <taxon>Bacteria</taxon>
        <taxon>Bacillati</taxon>
        <taxon>Bacillota</taxon>
        <taxon>Clostridia</taxon>
        <taxon>Lachnospirales</taxon>
        <taxon>Lachnospiraceae</taxon>
        <taxon>Blautia</taxon>
    </lineage>
</organism>
<gene>
    <name evidence="1" type="ORF">DW272_02575</name>
</gene>
<comment type="caution">
    <text evidence="1">The sequence shown here is derived from an EMBL/GenBank/DDBJ whole genome shotgun (WGS) entry which is preliminary data.</text>
</comment>
<accession>A0A414SKJ9</accession>
<dbReference type="Proteomes" id="UP000284220">
    <property type="component" value="Unassembled WGS sequence"/>
</dbReference>
<dbReference type="AlphaFoldDB" id="A0A414SKJ9"/>